<feature type="domain" description="Palmitoyltransferase DHHC" evidence="11">
    <location>
        <begin position="135"/>
        <end position="269"/>
    </location>
</feature>
<dbReference type="GO" id="GO:0005783">
    <property type="term" value="C:endoplasmic reticulum"/>
    <property type="evidence" value="ECO:0007669"/>
    <property type="project" value="TreeGrafter"/>
</dbReference>
<evidence type="ECO:0000256" key="6">
    <source>
        <dbReference type="ARBA" id="ARBA00023139"/>
    </source>
</evidence>
<dbReference type="PANTHER" id="PTHR22883">
    <property type="entry name" value="ZINC FINGER DHHC DOMAIN CONTAINING PROTEIN"/>
    <property type="match status" value="1"/>
</dbReference>
<keyword evidence="5 10" id="KW-0472">Membrane</keyword>
<keyword evidence="2 10" id="KW-0808">Transferase</keyword>
<dbReference type="AlphaFoldDB" id="A0AAU9IK97"/>
<dbReference type="EC" id="2.3.1.225" evidence="10"/>
<evidence type="ECO:0000256" key="3">
    <source>
        <dbReference type="ARBA" id="ARBA00022692"/>
    </source>
</evidence>
<keyword evidence="7" id="KW-0449">Lipoprotein</keyword>
<comment type="similarity">
    <text evidence="10">Belongs to the DHHC palmitoyltransferase family.</text>
</comment>
<feature type="transmembrane region" description="Helical" evidence="10">
    <location>
        <begin position="61"/>
        <end position="81"/>
    </location>
</feature>
<keyword evidence="13" id="KW-1185">Reference proteome</keyword>
<dbReference type="InterPro" id="IPR001594">
    <property type="entry name" value="Palmitoyltrfase_DHHC"/>
</dbReference>
<protein>
    <recommendedName>
        <fullName evidence="10">Palmitoyltransferase</fullName>
        <ecNumber evidence="10">2.3.1.225</ecNumber>
    </recommendedName>
</protein>
<evidence type="ECO:0000256" key="10">
    <source>
        <dbReference type="RuleBase" id="RU079119"/>
    </source>
</evidence>
<dbReference type="PROSITE" id="PS50216">
    <property type="entry name" value="DHHC"/>
    <property type="match status" value="1"/>
</dbReference>
<evidence type="ECO:0000256" key="8">
    <source>
        <dbReference type="ARBA" id="ARBA00023315"/>
    </source>
</evidence>
<keyword evidence="6" id="KW-0564">Palmitate</keyword>
<evidence type="ECO:0000259" key="11">
    <source>
        <dbReference type="Pfam" id="PF01529"/>
    </source>
</evidence>
<accession>A0AAU9IK97</accession>
<feature type="transmembrane region" description="Helical" evidence="10">
    <location>
        <begin position="182"/>
        <end position="209"/>
    </location>
</feature>
<comment type="catalytic activity">
    <reaction evidence="9 10">
        <text>L-cysteinyl-[protein] + hexadecanoyl-CoA = S-hexadecanoyl-L-cysteinyl-[protein] + CoA</text>
        <dbReference type="Rhea" id="RHEA:36683"/>
        <dbReference type="Rhea" id="RHEA-COMP:10131"/>
        <dbReference type="Rhea" id="RHEA-COMP:11032"/>
        <dbReference type="ChEBI" id="CHEBI:29950"/>
        <dbReference type="ChEBI" id="CHEBI:57287"/>
        <dbReference type="ChEBI" id="CHEBI:57379"/>
        <dbReference type="ChEBI" id="CHEBI:74151"/>
        <dbReference type="EC" id="2.3.1.225"/>
    </reaction>
</comment>
<reference evidence="12" key="1">
    <citation type="submission" date="2021-09" db="EMBL/GenBank/DDBJ databases">
        <authorList>
            <consortium name="AG Swart"/>
            <person name="Singh M."/>
            <person name="Singh A."/>
            <person name="Seah K."/>
            <person name="Emmerich C."/>
        </authorList>
    </citation>
    <scope>NUCLEOTIDE SEQUENCE</scope>
    <source>
        <strain evidence="12">ATCC30299</strain>
    </source>
</reference>
<proteinExistence type="inferred from homology"/>
<evidence type="ECO:0000313" key="12">
    <source>
        <dbReference type="EMBL" id="CAG9312234.1"/>
    </source>
</evidence>
<sequence length="355" mass="40719">MKKTQRKAYHQWPGDNKFFCKGRIIMGPDYWRAWISFVLINVPATLFLTTTCVKLLEYEGLSFFLPLSLIFQLISISYMFITSTTDPGFLPRQEPPFSKGPARTYTIPYHIATNKAVFSPIEHKFAQVPHGSNLMKLKYCQTCMIVRPPRCSHCSECNVCVEKFDHHCPWIGNCVGKRNYKYFIIFLTSTSILVVINFVGSLLHLLLLIKDYDGKSDQAQAVSEALRDGAVSTFLAAYSFLEMWFLLGLCGFHMYLLFTNQTSSEQLKNTWKVPYKNPYRESCFANVVASLCKSNTPPHFNYTGPEAEDMFYINIVPSHEAYKLKPMHGKGDSEIEIQSNFSHINERISVEPKIM</sequence>
<gene>
    <name evidence="12" type="ORF">BSTOLATCC_MIC5478</name>
</gene>
<feature type="transmembrane region" description="Helical" evidence="10">
    <location>
        <begin position="31"/>
        <end position="49"/>
    </location>
</feature>
<keyword evidence="8 10" id="KW-0012">Acyltransferase</keyword>
<evidence type="ECO:0000256" key="7">
    <source>
        <dbReference type="ARBA" id="ARBA00023288"/>
    </source>
</evidence>
<dbReference type="Proteomes" id="UP001162131">
    <property type="component" value="Unassembled WGS sequence"/>
</dbReference>
<comment type="subcellular location">
    <subcellularLocation>
        <location evidence="1">Endomembrane system</location>
        <topology evidence="1">Multi-pass membrane protein</topology>
    </subcellularLocation>
</comment>
<dbReference type="InterPro" id="IPR039859">
    <property type="entry name" value="PFA4/ZDH16/20/ERF2-like"/>
</dbReference>
<comment type="domain">
    <text evidence="10">The DHHC domain is required for palmitoyltransferase activity.</text>
</comment>
<keyword evidence="4 10" id="KW-1133">Transmembrane helix</keyword>
<keyword evidence="3 10" id="KW-0812">Transmembrane</keyword>
<evidence type="ECO:0000256" key="1">
    <source>
        <dbReference type="ARBA" id="ARBA00004127"/>
    </source>
</evidence>
<evidence type="ECO:0000256" key="4">
    <source>
        <dbReference type="ARBA" id="ARBA00022989"/>
    </source>
</evidence>
<dbReference type="EMBL" id="CAJZBQ010000005">
    <property type="protein sequence ID" value="CAG9312234.1"/>
    <property type="molecule type" value="Genomic_DNA"/>
</dbReference>
<evidence type="ECO:0000256" key="5">
    <source>
        <dbReference type="ARBA" id="ARBA00023136"/>
    </source>
</evidence>
<feature type="transmembrane region" description="Helical" evidence="10">
    <location>
        <begin position="229"/>
        <end position="258"/>
    </location>
</feature>
<dbReference type="GO" id="GO:0019706">
    <property type="term" value="F:protein-cysteine S-palmitoyltransferase activity"/>
    <property type="evidence" value="ECO:0007669"/>
    <property type="project" value="UniProtKB-EC"/>
</dbReference>
<evidence type="ECO:0000256" key="2">
    <source>
        <dbReference type="ARBA" id="ARBA00022679"/>
    </source>
</evidence>
<dbReference type="GO" id="GO:0006612">
    <property type="term" value="P:protein targeting to membrane"/>
    <property type="evidence" value="ECO:0007669"/>
    <property type="project" value="TreeGrafter"/>
</dbReference>
<name>A0AAU9IK97_9CILI</name>
<evidence type="ECO:0000256" key="9">
    <source>
        <dbReference type="ARBA" id="ARBA00048048"/>
    </source>
</evidence>
<dbReference type="Pfam" id="PF01529">
    <property type="entry name" value="DHHC"/>
    <property type="match status" value="1"/>
</dbReference>
<organism evidence="12 13">
    <name type="scientific">Blepharisma stoltei</name>
    <dbReference type="NCBI Taxonomy" id="1481888"/>
    <lineage>
        <taxon>Eukaryota</taxon>
        <taxon>Sar</taxon>
        <taxon>Alveolata</taxon>
        <taxon>Ciliophora</taxon>
        <taxon>Postciliodesmatophora</taxon>
        <taxon>Heterotrichea</taxon>
        <taxon>Heterotrichida</taxon>
        <taxon>Blepharismidae</taxon>
        <taxon>Blepharisma</taxon>
    </lineage>
</organism>
<dbReference type="GO" id="GO:0005794">
    <property type="term" value="C:Golgi apparatus"/>
    <property type="evidence" value="ECO:0007669"/>
    <property type="project" value="TreeGrafter"/>
</dbReference>
<evidence type="ECO:0000313" key="13">
    <source>
        <dbReference type="Proteomes" id="UP001162131"/>
    </source>
</evidence>
<dbReference type="PANTHER" id="PTHR22883:SF43">
    <property type="entry name" value="PALMITOYLTRANSFERASE APP"/>
    <property type="match status" value="1"/>
</dbReference>
<comment type="caution">
    <text evidence="12">The sequence shown here is derived from an EMBL/GenBank/DDBJ whole genome shotgun (WGS) entry which is preliminary data.</text>
</comment>